<comment type="similarity">
    <text evidence="2">Belongs to the mago nashi family.</text>
</comment>
<evidence type="ECO:0000256" key="3">
    <source>
        <dbReference type="ARBA" id="ARBA00023242"/>
    </source>
</evidence>
<dbReference type="Proteomes" id="UP000037035">
    <property type="component" value="Unassembled WGS sequence"/>
</dbReference>
<dbReference type="PANTHER" id="PTHR12638:SF0">
    <property type="entry name" value="MAGO HOMOLOG, EXON JUNCTION COMPLEX SUBUNIT-RELATED"/>
    <property type="match status" value="1"/>
</dbReference>
<dbReference type="GO" id="GO:0035145">
    <property type="term" value="C:exon-exon junction complex"/>
    <property type="evidence" value="ECO:0007669"/>
    <property type="project" value="InterPro"/>
</dbReference>
<organism evidence="4 5">
    <name type="scientific">Puccinia sorghi</name>
    <dbReference type="NCBI Taxonomy" id="27349"/>
    <lineage>
        <taxon>Eukaryota</taxon>
        <taxon>Fungi</taxon>
        <taxon>Dikarya</taxon>
        <taxon>Basidiomycota</taxon>
        <taxon>Pucciniomycotina</taxon>
        <taxon>Pucciniomycetes</taxon>
        <taxon>Pucciniales</taxon>
        <taxon>Pucciniaceae</taxon>
        <taxon>Puccinia</taxon>
    </lineage>
</organism>
<sequence>MPAKTDPFYVRYYSGHMGRYGHEFLEFEFSEGRLRYANNSNYRNDSLIRKESKLSHSLFSVTSFLLTLTIDASLVWLSPLTISELKRIVAESEIIKSVSSPPSMMEDDHNWPKKNVVGKQELEVRLSDTHISFEVTQLPPSFPQFIILPPKSARWSTSKAQTTQKACAFFTTSFKIYAYANLSPLLFITHASTHILILHRYLCFPSSLLTSRSNPSVSSFTPTPHFFFIKKVARNACVIDKMLQACIRELRRAGTCQNT</sequence>
<keyword evidence="3" id="KW-0539">Nucleus</keyword>
<dbReference type="Gene3D" id="3.30.1560.10">
    <property type="entry name" value="Mago nashi"/>
    <property type="match status" value="1"/>
</dbReference>
<dbReference type="AlphaFoldDB" id="A0A0L6UYD7"/>
<comment type="caution">
    <text evidence="4">The sequence shown here is derived from an EMBL/GenBank/DDBJ whole genome shotgun (WGS) entry which is preliminary data.</text>
</comment>
<gene>
    <name evidence="4" type="ORF">VP01_329g2</name>
</gene>
<evidence type="ECO:0000256" key="1">
    <source>
        <dbReference type="ARBA" id="ARBA00004123"/>
    </source>
</evidence>
<dbReference type="InterPro" id="IPR036605">
    <property type="entry name" value="Mago_nashi_sf"/>
</dbReference>
<dbReference type="OrthoDB" id="6495301at2759"/>
<dbReference type="PANTHER" id="PTHR12638">
    <property type="entry name" value="PROTEIN MAGO NASHI HOMOLOG"/>
    <property type="match status" value="1"/>
</dbReference>
<proteinExistence type="inferred from homology"/>
<name>A0A0L6UYD7_9BASI</name>
<accession>A0A0L6UYD7</accession>
<keyword evidence="5" id="KW-1185">Reference proteome</keyword>
<comment type="subcellular location">
    <subcellularLocation>
        <location evidence="1">Nucleus</location>
    </subcellularLocation>
</comment>
<dbReference type="GO" id="GO:0008380">
    <property type="term" value="P:RNA splicing"/>
    <property type="evidence" value="ECO:0007669"/>
    <property type="project" value="InterPro"/>
</dbReference>
<dbReference type="InterPro" id="IPR004023">
    <property type="entry name" value="Mago_nashi"/>
</dbReference>
<dbReference type="VEuPathDB" id="FungiDB:VP01_329g2"/>
<dbReference type="STRING" id="27349.A0A0L6UYD7"/>
<dbReference type="SUPFAM" id="SSF89817">
    <property type="entry name" value="Mago nashi protein"/>
    <property type="match status" value="1"/>
</dbReference>
<dbReference type="EMBL" id="LAVV01008279">
    <property type="protein sequence ID" value="KNZ53257.1"/>
    <property type="molecule type" value="Genomic_DNA"/>
</dbReference>
<reference evidence="4 5" key="1">
    <citation type="submission" date="2015-08" db="EMBL/GenBank/DDBJ databases">
        <title>Next Generation Sequencing and Analysis of the Genome of Puccinia sorghi L Schw, the Causal Agent of Maize Common Rust.</title>
        <authorList>
            <person name="Rochi L."/>
            <person name="Burguener G."/>
            <person name="Darino M."/>
            <person name="Turjanski A."/>
            <person name="Kreff E."/>
            <person name="Dieguez M.J."/>
            <person name="Sacco F."/>
        </authorList>
    </citation>
    <scope>NUCLEOTIDE SEQUENCE [LARGE SCALE GENOMIC DNA]</scope>
    <source>
        <strain evidence="4 5">RO10H11247</strain>
    </source>
</reference>
<evidence type="ECO:0000313" key="5">
    <source>
        <dbReference type="Proteomes" id="UP000037035"/>
    </source>
</evidence>
<evidence type="ECO:0000313" key="4">
    <source>
        <dbReference type="EMBL" id="KNZ53257.1"/>
    </source>
</evidence>
<dbReference type="Pfam" id="PF02792">
    <property type="entry name" value="Mago_nashi"/>
    <property type="match status" value="2"/>
</dbReference>
<protein>
    <submittedName>
        <fullName evidence="4">Protein mago nashi</fullName>
    </submittedName>
</protein>
<evidence type="ECO:0000256" key="2">
    <source>
        <dbReference type="ARBA" id="ARBA00009270"/>
    </source>
</evidence>